<keyword evidence="7 10" id="KW-0460">Magnesium</keyword>
<feature type="binding site" evidence="11">
    <location>
        <position position="295"/>
    </location>
    <ligand>
        <name>Mg(2+)</name>
        <dbReference type="ChEBI" id="CHEBI:18420"/>
    </ligand>
</feature>
<dbReference type="PATRIC" id="fig|1562970.3.peg.1065"/>
<evidence type="ECO:0000256" key="12">
    <source>
        <dbReference type="RuleBase" id="RU363002"/>
    </source>
</evidence>
<evidence type="ECO:0000256" key="3">
    <source>
        <dbReference type="ARBA" id="ARBA00022630"/>
    </source>
</evidence>
<organism evidence="13 14">
    <name type="scientific">Fermentimonas caenicola</name>
    <dbReference type="NCBI Taxonomy" id="1562970"/>
    <lineage>
        <taxon>Bacteria</taxon>
        <taxon>Pseudomonadati</taxon>
        <taxon>Bacteroidota</taxon>
        <taxon>Bacteroidia</taxon>
        <taxon>Bacteroidales</taxon>
        <taxon>Dysgonomonadaceae</taxon>
        <taxon>Fermentimonas</taxon>
    </lineage>
</organism>
<dbReference type="OrthoDB" id="9778595at2"/>
<keyword evidence="14" id="KW-1185">Reference proteome</keyword>
<reference evidence="13 14" key="1">
    <citation type="submission" date="2014-08" db="EMBL/GenBank/DDBJ databases">
        <authorList>
            <person name="Wibberg D."/>
        </authorList>
    </citation>
    <scope>NUCLEOTIDE SEQUENCE [LARGE SCALE GENOMIC DNA]</scope>
    <source>
        <strain evidence="14">ING2-E5B</strain>
    </source>
</reference>
<dbReference type="Proteomes" id="UP000032417">
    <property type="component" value="Chromosome 1"/>
</dbReference>
<name>A0A098BYS1_9BACT</name>
<evidence type="ECO:0000313" key="14">
    <source>
        <dbReference type="Proteomes" id="UP000032417"/>
    </source>
</evidence>
<feature type="binding site" evidence="11">
    <location>
        <position position="291"/>
    </location>
    <ligand>
        <name>Mg(2+)</name>
        <dbReference type="ChEBI" id="CHEBI:18420"/>
    </ligand>
</feature>
<dbReference type="PANTHER" id="PTHR30040:SF2">
    <property type="entry name" value="FAD:PROTEIN FMN TRANSFERASE"/>
    <property type="match status" value="1"/>
</dbReference>
<keyword evidence="12 13" id="KW-0449">Lipoprotein</keyword>
<keyword evidence="6 10" id="KW-0274">FAD</keyword>
<comment type="catalytic activity">
    <reaction evidence="9 10 12">
        <text>L-threonyl-[protein] + FAD = FMN-L-threonyl-[protein] + AMP + H(+)</text>
        <dbReference type="Rhea" id="RHEA:36847"/>
        <dbReference type="Rhea" id="RHEA-COMP:11060"/>
        <dbReference type="Rhea" id="RHEA-COMP:11061"/>
        <dbReference type="ChEBI" id="CHEBI:15378"/>
        <dbReference type="ChEBI" id="CHEBI:30013"/>
        <dbReference type="ChEBI" id="CHEBI:57692"/>
        <dbReference type="ChEBI" id="CHEBI:74257"/>
        <dbReference type="ChEBI" id="CHEBI:456215"/>
        <dbReference type="EC" id="2.7.1.180"/>
    </reaction>
</comment>
<feature type="binding site" evidence="11">
    <location>
        <position position="174"/>
    </location>
    <ligand>
        <name>Mg(2+)</name>
        <dbReference type="ChEBI" id="CHEBI:18420"/>
    </ligand>
</feature>
<evidence type="ECO:0000256" key="10">
    <source>
        <dbReference type="PIRNR" id="PIRNR006268"/>
    </source>
</evidence>
<comment type="similarity">
    <text evidence="10 12">Belongs to the ApbE family.</text>
</comment>
<dbReference type="GO" id="GO:0046872">
    <property type="term" value="F:metal ion binding"/>
    <property type="evidence" value="ECO:0007669"/>
    <property type="project" value="UniProtKB-UniRule"/>
</dbReference>
<dbReference type="EC" id="2.7.1.180" evidence="1 10"/>
<evidence type="ECO:0000256" key="9">
    <source>
        <dbReference type="ARBA" id="ARBA00048540"/>
    </source>
</evidence>
<protein>
    <recommendedName>
        <fullName evidence="2 10">FAD:protein FMN transferase</fullName>
        <ecNumber evidence="1 10">2.7.1.180</ecNumber>
    </recommendedName>
    <alternativeName>
        <fullName evidence="8 10">Flavin transferase</fullName>
    </alternativeName>
</protein>
<dbReference type="PANTHER" id="PTHR30040">
    <property type="entry name" value="THIAMINE BIOSYNTHESIS LIPOPROTEIN APBE"/>
    <property type="match status" value="1"/>
</dbReference>
<dbReference type="STRING" id="1562970.ING2E5B_1077"/>
<evidence type="ECO:0000256" key="6">
    <source>
        <dbReference type="ARBA" id="ARBA00022827"/>
    </source>
</evidence>
<evidence type="ECO:0000256" key="2">
    <source>
        <dbReference type="ARBA" id="ARBA00016337"/>
    </source>
</evidence>
<dbReference type="SUPFAM" id="SSF143631">
    <property type="entry name" value="ApbE-like"/>
    <property type="match status" value="1"/>
</dbReference>
<keyword evidence="12" id="KW-0997">Cell inner membrane</keyword>
<dbReference type="KEGG" id="pbt:ING2E5B_1077"/>
<dbReference type="HOGENOM" id="CLU_044403_0_0_10"/>
<dbReference type="Gene3D" id="3.10.520.10">
    <property type="entry name" value="ApbE-like domains"/>
    <property type="match status" value="1"/>
</dbReference>
<evidence type="ECO:0000256" key="1">
    <source>
        <dbReference type="ARBA" id="ARBA00011955"/>
    </source>
</evidence>
<dbReference type="PIRSF" id="PIRSF006268">
    <property type="entry name" value="ApbE"/>
    <property type="match status" value="1"/>
</dbReference>
<evidence type="ECO:0000256" key="4">
    <source>
        <dbReference type="ARBA" id="ARBA00022679"/>
    </source>
</evidence>
<keyword evidence="12" id="KW-1003">Cell membrane</keyword>
<accession>A0A098BYS1</accession>
<dbReference type="AlphaFoldDB" id="A0A098BYS1"/>
<keyword evidence="3 10" id="KW-0285">Flavoprotein</keyword>
<keyword evidence="12" id="KW-0732">Signal</keyword>
<proteinExistence type="inferred from homology"/>
<dbReference type="Pfam" id="PF02424">
    <property type="entry name" value="ApbE"/>
    <property type="match status" value="1"/>
</dbReference>
<keyword evidence="5 10" id="KW-0479">Metal-binding</keyword>
<feature type="chain" id="PRO_5023985950" description="FAD:protein FMN transferase" evidence="12">
    <location>
        <begin position="24"/>
        <end position="345"/>
    </location>
</feature>
<evidence type="ECO:0000256" key="5">
    <source>
        <dbReference type="ARBA" id="ARBA00022723"/>
    </source>
</evidence>
<comment type="function">
    <text evidence="12">Flavin transferase that catalyzes the transfer of the FMN moiety of FAD and its covalent binding to the hydroxyl group of a threonine residue in a target flavoprotein.</text>
</comment>
<dbReference type="InterPro" id="IPR024932">
    <property type="entry name" value="ApbE"/>
</dbReference>
<comment type="subcellular location">
    <subcellularLocation>
        <location evidence="12">Cell inner membrane</location>
        <topology evidence="12">Lipid-anchor</topology>
        <orientation evidence="12">Periplasmic side</orientation>
    </subcellularLocation>
</comment>
<dbReference type="EMBL" id="LN515532">
    <property type="protein sequence ID" value="CEA15830.1"/>
    <property type="molecule type" value="Genomic_DNA"/>
</dbReference>
<keyword evidence="4 10" id="KW-0808">Transferase</keyword>
<dbReference type="GO" id="GO:0016740">
    <property type="term" value="F:transferase activity"/>
    <property type="evidence" value="ECO:0007669"/>
    <property type="project" value="UniProtKB-UniRule"/>
</dbReference>
<evidence type="ECO:0000256" key="8">
    <source>
        <dbReference type="ARBA" id="ARBA00031306"/>
    </source>
</evidence>
<sequence>MTSKYSNKSLQILLSLFLISAFTACNSDSKKNENLQYFQEHGEIFTTGYSIKYEYSRSLSEEIKSELDRFDLSLNPFKDNSIITKVNNNEEVELDSFFIKVFYKSMEISQNTNGYFDITVSPLINAWGFGFQNMDNVTPEIIDSLEEFVGYEKIKIENGKVVKADPRVELNTSAIAKGYSCDVVADLLESFGIENYMVEIGGEISAKGVNEKNNCWRIGVDKPNDFILVQHELQTVLSLCDKSLATSGNYRNFYVKDGKKYTHTIDPHTGYPSETDILSATVIADDCMTADAYATAFMAMGIDKSIEVAKTVPGLHYYFIYDNETDGSFAVKHSEGFEQFFANNR</sequence>
<feature type="signal peptide" evidence="12">
    <location>
        <begin position="1"/>
        <end position="23"/>
    </location>
</feature>
<dbReference type="InterPro" id="IPR003374">
    <property type="entry name" value="ApbE-like_sf"/>
</dbReference>
<comment type="cofactor">
    <cofactor evidence="11">
        <name>Mg(2+)</name>
        <dbReference type="ChEBI" id="CHEBI:18420"/>
    </cofactor>
    <cofactor evidence="11">
        <name>Mn(2+)</name>
        <dbReference type="ChEBI" id="CHEBI:29035"/>
    </cofactor>
    <text evidence="11">Magnesium. Can also use manganese.</text>
</comment>
<dbReference type="PROSITE" id="PS51257">
    <property type="entry name" value="PROKAR_LIPOPROTEIN"/>
    <property type="match status" value="1"/>
</dbReference>
<keyword evidence="12" id="KW-0472">Membrane</keyword>
<dbReference type="GO" id="GO:0005886">
    <property type="term" value="C:plasma membrane"/>
    <property type="evidence" value="ECO:0007669"/>
    <property type="project" value="UniProtKB-SubCell"/>
</dbReference>
<evidence type="ECO:0000256" key="11">
    <source>
        <dbReference type="PIRSR" id="PIRSR006268-2"/>
    </source>
</evidence>
<evidence type="ECO:0000313" key="13">
    <source>
        <dbReference type="EMBL" id="CEA15830.1"/>
    </source>
</evidence>
<evidence type="ECO:0000256" key="7">
    <source>
        <dbReference type="ARBA" id="ARBA00022842"/>
    </source>
</evidence>
<gene>
    <name evidence="13" type="ORF">ING2E5B_1077</name>
</gene>